<evidence type="ECO:0000313" key="2">
    <source>
        <dbReference type="Proteomes" id="UP000036987"/>
    </source>
</evidence>
<name>A0A0K9NMA3_ZOSMR</name>
<gene>
    <name evidence="1" type="ORF">ZOSMA_82G00480</name>
</gene>
<comment type="caution">
    <text evidence="1">The sequence shown here is derived from an EMBL/GenBank/DDBJ whole genome shotgun (WGS) entry which is preliminary data.</text>
</comment>
<dbReference type="PANTHER" id="PTHR18460:SF3">
    <property type="entry name" value="TELO2-INTERACTING PROTEIN 1 HOMOLOG"/>
    <property type="match status" value="1"/>
</dbReference>
<organism evidence="1 2">
    <name type="scientific">Zostera marina</name>
    <name type="common">Eelgrass</name>
    <dbReference type="NCBI Taxonomy" id="29655"/>
    <lineage>
        <taxon>Eukaryota</taxon>
        <taxon>Viridiplantae</taxon>
        <taxon>Streptophyta</taxon>
        <taxon>Embryophyta</taxon>
        <taxon>Tracheophyta</taxon>
        <taxon>Spermatophyta</taxon>
        <taxon>Magnoliopsida</taxon>
        <taxon>Liliopsida</taxon>
        <taxon>Zosteraceae</taxon>
        <taxon>Zostera</taxon>
    </lineage>
</organism>
<dbReference type="Proteomes" id="UP000036987">
    <property type="component" value="Unassembled WGS sequence"/>
</dbReference>
<dbReference type="PANTHER" id="PTHR18460">
    <property type="entry name" value="TEL2 INTERACTING PROTEIN 1 TTI1 FAMILY MEMBER"/>
    <property type="match status" value="1"/>
</dbReference>
<keyword evidence="2" id="KW-1185">Reference proteome</keyword>
<protein>
    <submittedName>
        <fullName evidence="1">Uncharacterized protein</fullName>
    </submittedName>
</protein>
<dbReference type="AlphaFoldDB" id="A0A0K9NMA3"/>
<sequence>MASKFESCELPRLAELFYAETTSKLPEDKSKKTHKDGSIFSVHSFSSENEKIDCNVTKLQFEHCEEMLIKLNEMKRYRRIVGSVGMSCLKAATPLLVSKKESACLIALEIVEGGTTALAKVEEAYKCEKKTKEAINETLRLYFFQEGDDIADDGDENRLLPAINKIWPYLILCIKNKTSVV</sequence>
<accession>A0A0K9NMA3</accession>
<reference evidence="2" key="1">
    <citation type="journal article" date="2016" name="Nature">
        <title>The genome of the seagrass Zostera marina reveals angiosperm adaptation to the sea.</title>
        <authorList>
            <person name="Olsen J.L."/>
            <person name="Rouze P."/>
            <person name="Verhelst B."/>
            <person name="Lin Y.-C."/>
            <person name="Bayer T."/>
            <person name="Collen J."/>
            <person name="Dattolo E."/>
            <person name="De Paoli E."/>
            <person name="Dittami S."/>
            <person name="Maumus F."/>
            <person name="Michel G."/>
            <person name="Kersting A."/>
            <person name="Lauritano C."/>
            <person name="Lohaus R."/>
            <person name="Toepel M."/>
            <person name="Tonon T."/>
            <person name="Vanneste K."/>
            <person name="Amirebrahimi M."/>
            <person name="Brakel J."/>
            <person name="Bostroem C."/>
            <person name="Chovatia M."/>
            <person name="Grimwood J."/>
            <person name="Jenkins J.W."/>
            <person name="Jueterbock A."/>
            <person name="Mraz A."/>
            <person name="Stam W.T."/>
            <person name="Tice H."/>
            <person name="Bornberg-Bauer E."/>
            <person name="Green P.J."/>
            <person name="Pearson G.A."/>
            <person name="Procaccini G."/>
            <person name="Duarte C.M."/>
            <person name="Schmutz J."/>
            <person name="Reusch T.B.H."/>
            <person name="Van de Peer Y."/>
        </authorList>
    </citation>
    <scope>NUCLEOTIDE SEQUENCE [LARGE SCALE GENOMIC DNA]</scope>
    <source>
        <strain evidence="2">cv. Finnish</strain>
    </source>
</reference>
<dbReference type="OrthoDB" id="49511at2759"/>
<proteinExistence type="predicted"/>
<dbReference type="EMBL" id="LFYR01002027">
    <property type="protein sequence ID" value="KMZ57733.1"/>
    <property type="molecule type" value="Genomic_DNA"/>
</dbReference>
<dbReference type="STRING" id="29655.A0A0K9NMA3"/>
<dbReference type="InterPro" id="IPR052587">
    <property type="entry name" value="TELO2-interacting_protein_1"/>
</dbReference>
<evidence type="ECO:0000313" key="1">
    <source>
        <dbReference type="EMBL" id="KMZ57733.1"/>
    </source>
</evidence>